<reference evidence="2" key="1">
    <citation type="submission" date="2023-08" db="EMBL/GenBank/DDBJ databases">
        <title>A de novo genome assembly of Solanum verrucosum Schlechtendal, a Mexican diploid species geographically isolated from the other diploid A-genome species in potato relatives.</title>
        <authorList>
            <person name="Hosaka K."/>
        </authorList>
    </citation>
    <scope>NUCLEOTIDE SEQUENCE</scope>
    <source>
        <tissue evidence="2">Young leaves</tissue>
    </source>
</reference>
<dbReference type="PANTHER" id="PTHR33566:SF1">
    <property type="entry name" value="EN_SPM-LIKE TRANSPOSON-RELATED"/>
    <property type="match status" value="1"/>
</dbReference>
<keyword evidence="3" id="KW-1185">Reference proteome</keyword>
<feature type="non-terminal residue" evidence="2">
    <location>
        <position position="1"/>
    </location>
</feature>
<evidence type="ECO:0000313" key="2">
    <source>
        <dbReference type="EMBL" id="WMV20738.1"/>
    </source>
</evidence>
<dbReference type="PANTHER" id="PTHR33566">
    <property type="entry name" value="EN/SPM-LIKE TRANSPOSON-RELATED"/>
    <property type="match status" value="1"/>
</dbReference>
<organism evidence="2 3">
    <name type="scientific">Solanum verrucosum</name>
    <dbReference type="NCBI Taxonomy" id="315347"/>
    <lineage>
        <taxon>Eukaryota</taxon>
        <taxon>Viridiplantae</taxon>
        <taxon>Streptophyta</taxon>
        <taxon>Embryophyta</taxon>
        <taxon>Tracheophyta</taxon>
        <taxon>Spermatophyta</taxon>
        <taxon>Magnoliopsida</taxon>
        <taxon>eudicotyledons</taxon>
        <taxon>Gunneridae</taxon>
        <taxon>Pentapetalae</taxon>
        <taxon>asterids</taxon>
        <taxon>lamiids</taxon>
        <taxon>Solanales</taxon>
        <taxon>Solanaceae</taxon>
        <taxon>Solanoideae</taxon>
        <taxon>Solaneae</taxon>
        <taxon>Solanum</taxon>
    </lineage>
</organism>
<accession>A0AAF0TMP8</accession>
<evidence type="ECO:0000313" key="3">
    <source>
        <dbReference type="Proteomes" id="UP001234989"/>
    </source>
</evidence>
<dbReference type="EMBL" id="CP133614">
    <property type="protein sequence ID" value="WMV20738.1"/>
    <property type="molecule type" value="Genomic_DNA"/>
</dbReference>
<proteinExistence type="predicted"/>
<dbReference type="Proteomes" id="UP001234989">
    <property type="component" value="Chromosome 3"/>
</dbReference>
<evidence type="ECO:0000256" key="1">
    <source>
        <dbReference type="SAM" id="MobiDB-lite"/>
    </source>
</evidence>
<gene>
    <name evidence="2" type="ORF">MTR67_014123</name>
</gene>
<protein>
    <submittedName>
        <fullName evidence="2">Uncharacterized protein</fullName>
    </submittedName>
</protein>
<name>A0AAF0TMP8_SOLVR</name>
<feature type="region of interest" description="Disordered" evidence="1">
    <location>
        <begin position="1722"/>
        <end position="1747"/>
    </location>
</feature>
<sequence>SSKRQCEDFSAETPRRKSSRVLRIQVDSDEEVGTNEGRVFYFRVLLPNGITLELQVPGPPGEMPVEDFVILVRREYQNLGRRTESPKPKRQINWTSKDLHFVDAFENRITKMLDFRKFKSNQSHMIRLCDGSAEADKYENMWDLTPDTDLLKELPEEYTFETALADLIDNSLQAVWSKSTDQRRLIRDASLSATLLASLMQALPVALNTTLKKEGISFPYDPRVTILNAPVKTKQEYIGFYPVAIASPKVVEMISISLRPKSLELTKSRITIFDTGLGMDGSAENSIVKWGKMGASLHRLSRDRGIGGKPPYLTVVASFQYTVCLAVKPFQPELRDKQLHINELMFDFGLVIPLQFGTVKYPPYFGMFGYGGPIASMHLGRRASVSSKTKECKKVFVLHLERDSLLRCSSSQQTWRTDGNVRDPLEDELRDSVDGSFTKVEIFYPKMRSESIQKLQYKLKDIYFPYIQCDEVSKTGKTVMPIEFQVNGTNLAEIEGGEVATTNLLSCNGPEFVMQLSFHVKDSNGLKVGSGTKSSFEAHARLRCVYFPMVQGKESIEVILEKLEADRYGITENFETFSHVSVRRLGRLLPDARWSWLPFMEPKLRKSDRAEVLKRCCFRVKCFIETDAGFNPTPSKTDLAHHHPCTIALRNFGNKPSDKENDVLIEIAKDGKKLSLLQLEKLYQDWLFQMHDRYDEEIDCGEDQPTFVIGPSHKKELGVSADVLRIHKAFQRKGITWKAGQKIKILKGACRGFHKNNIFATLEFIILEGWQGDSGGEARIICRPLHVPAESGCRLTFDEGCACFEIRDSKSLPISVIDAGKCLAVDNTEWENQILKHQEKTTPSSIDILDAEQCQELDIKGALPQDVDAGHEPPEEITAVVRPASFSSVTASKNLDQKYIMKENFEMTLEIKFKADENEKERHIYSGQLNPSSLKGFHSLYMFPLKKKSPNLFQKAGIYLFRFSLIESRTISVKEVRVKALSEAASWELVSDGKSTHSVRVGSCFPEVFSVACCDRFCNRIPFKSQTEIEMKLSSGGRAISSECSYDQCITHDRYTMKFKNVTIESSELDMIRPSYKATIHINSKEDPFFVAIPCAVIPGPLQRILLHPVNFGKKLVPGMVLKELALETFDKYGNHMRKDEHIKLTLEGLHLLDKGDSFYKVDDHGYVNLSGTLKVTAGYGKLVSLSVLSGDEVVFKKEFQTDRRSLRVASKVPKVCAAGSHLEDVVFEVINSAGEVDEDIDSEVEDGHSHTLLIRQDSLREEDNVRYSFHRGRCIVRSIPLPDNEGLFCFVASHSRFHDLQTSIEVHVEKAVICTHELTQPRSPKKEILLLEDSNGKGPETVCHNTFDGRIMIFNNSCASMHLEDRLQTVTKLECVSRQKLRDDICRYGLCIRQCDANVESLNIKQSNIELEMSNLGDAAFIGLDSFHDLGYDKDVIMEKIEGKADSAAAVIHKLLRSPKPEQLYLKYAHDILGVVALLGEVRTHKLSSMLSTYLGEDQMLAVVCKSRAAARALENYQMDGNVNCASALDILAAKLGISIKGRYLVICLEDIRPYKRGVSSDPQRELAIPHPTLSNRETPPGFLGYAVNMIFLPAEYLQFRTASGHGLRETLFYRLFGKLQVYKSREQLYMASSCIEEGAVSLDGGMMRGNGVVSASVGSEEPYILFPVICLERQLLLSPEKVERLKRIEELKLERNQLQDQIQEELRNEAKYKKKLAKKLRDKKQIDDQLEPSPGMYSSDMDISC</sequence>